<sequence>MIEHLQHAYGQALKNLVFVDFESKKVIGGSDKLGLELSKEKGCCHDLIIAINRHFLEGDFDLVKERMAVLTSRFNYIDRLEKQIKEQRRNKFFEIASQLDMQGNSTKVVKVNAKPN</sequence>
<dbReference type="Proteomes" id="UP000013911">
    <property type="component" value="Unassembled WGS sequence"/>
</dbReference>
<dbReference type="AlphaFoldDB" id="R7ZCQ1"/>
<dbReference type="EMBL" id="AQPX01000021">
    <property type="protein sequence ID" value="EON71799.1"/>
    <property type="molecule type" value="Genomic_DNA"/>
</dbReference>
<reference evidence="1 2" key="1">
    <citation type="submission" date="2013-04" db="EMBL/GenBank/DDBJ databases">
        <title>Draft genome of the heavy metal tolerant bacterium Lysinibacillus sphaericus strain OT4b.31.</title>
        <authorList>
            <person name="Pena-Montenegro T.D."/>
            <person name="Dussan J."/>
        </authorList>
    </citation>
    <scope>NUCLEOTIDE SEQUENCE [LARGE SCALE GENOMIC DNA]</scope>
    <source>
        <strain evidence="1 2">OT4b.31</strain>
    </source>
</reference>
<accession>R7ZCQ1</accession>
<evidence type="ECO:0000313" key="2">
    <source>
        <dbReference type="Proteomes" id="UP000013911"/>
    </source>
</evidence>
<dbReference type="PATRIC" id="fig|1285586.5.peg.3067"/>
<dbReference type="eggNOG" id="ENOG5030C6Z">
    <property type="taxonomic scope" value="Bacteria"/>
</dbReference>
<dbReference type="RefSeq" id="WP_010859932.1">
    <property type="nucleotide sequence ID" value="NZ_KB933398.1"/>
</dbReference>
<comment type="caution">
    <text evidence="1">The sequence shown here is derived from an EMBL/GenBank/DDBJ whole genome shotgun (WGS) entry which is preliminary data.</text>
</comment>
<proteinExistence type="predicted"/>
<name>R7ZCQ1_LYSSH</name>
<dbReference type="HOGENOM" id="CLU_2093885_0_0_9"/>
<protein>
    <submittedName>
        <fullName evidence="1">Uncharacterized protein</fullName>
    </submittedName>
</protein>
<gene>
    <name evidence="1" type="ORF">H131_14988</name>
</gene>
<evidence type="ECO:0000313" key="1">
    <source>
        <dbReference type="EMBL" id="EON71799.1"/>
    </source>
</evidence>
<organism evidence="1 2">
    <name type="scientific">Lysinibacillus sphaericus OT4b.31</name>
    <dbReference type="NCBI Taxonomy" id="1285586"/>
    <lineage>
        <taxon>Bacteria</taxon>
        <taxon>Bacillati</taxon>
        <taxon>Bacillota</taxon>
        <taxon>Bacilli</taxon>
        <taxon>Bacillales</taxon>
        <taxon>Bacillaceae</taxon>
        <taxon>Lysinibacillus</taxon>
    </lineage>
</organism>
<dbReference type="OrthoDB" id="2738007at2"/>